<dbReference type="AlphaFoldDB" id="A0A485LR94"/>
<evidence type="ECO:0000313" key="3">
    <source>
        <dbReference type="EMBL" id="KAF0683630.1"/>
    </source>
</evidence>
<sequence length="658" mass="70088">MVAAATRGLLVASCFLLHDVLAYDLILGVLVSNTSDATFAQAVWSAIHDAQADGALSVLPLFAQTSANDTMTLQVLAALPSVLTAVVGPSTPAACRLSWPLLSLQGTPQWATGCTALPRAASMAYPLLTRVAPNDMFKVLAVELVTAQYSRRGAVAYVVPATSEWASIVLPSLVDVVPTSRWFLYDAQSATSLAAAVAAVHANASFTTLAFDRGWNDDDDMTITASSIATQAQRANLTLIGLALELDLLNHPPPLVSLLLSITMPKTPVANLSQSLVASYYYDATALACRAHRLGTNTSASALSVVGASGPITWTAAATRAPLFQLQALLPSSSAAIVVVVGAFALALNGSLVYTPTASSSSIAWPTSGGAAPTSTPAALPYGTSVLGGICISSACSLAFLLRMFLPPFWLVSLVFDGFDRQKEVDEQTFQVYSVQEKHAAKRRNAHVLVTQTLLDVVNLGLGLAAYFGFVIAVDDNIARIAFYSLALGCQIAFMPSLLSVRVPMILRYSQWAIAAAKPKTKVQDEFAFRPLGRTDNVPAVLCESDAMDDVVPHSSSLDGLHTTLTHVQQEHVEVANSLLRLWLEEVPLLGLNVFYIVSFPAVVAPVVLAVTFSTLLAVGFKLHLFNRLSELYFSQRGVLFDIAMARLESKQRRSSYN</sequence>
<feature type="transmembrane region" description="Helical" evidence="1">
    <location>
        <begin position="594"/>
        <end position="619"/>
    </location>
</feature>
<accession>A0A485LR94</accession>
<feature type="signal peptide" evidence="2">
    <location>
        <begin position="1"/>
        <end position="22"/>
    </location>
</feature>
<evidence type="ECO:0000313" key="5">
    <source>
        <dbReference type="Proteomes" id="UP000332933"/>
    </source>
</evidence>
<feature type="transmembrane region" description="Helical" evidence="1">
    <location>
        <begin position="457"/>
        <end position="474"/>
    </location>
</feature>
<keyword evidence="1" id="KW-0472">Membrane</keyword>
<name>A0A485LR94_9STRA</name>
<feature type="transmembrane region" description="Helical" evidence="1">
    <location>
        <begin position="481"/>
        <end position="499"/>
    </location>
</feature>
<gene>
    <name evidence="4" type="primary">Aste57867_24336</name>
    <name evidence="3" type="ORF">As57867_024261</name>
    <name evidence="4" type="ORF">ASTE57867_24336</name>
</gene>
<organism evidence="4 5">
    <name type="scientific">Aphanomyces stellatus</name>
    <dbReference type="NCBI Taxonomy" id="120398"/>
    <lineage>
        <taxon>Eukaryota</taxon>
        <taxon>Sar</taxon>
        <taxon>Stramenopiles</taxon>
        <taxon>Oomycota</taxon>
        <taxon>Saprolegniomycetes</taxon>
        <taxon>Saprolegniales</taxon>
        <taxon>Verrucalvaceae</taxon>
        <taxon>Aphanomyces</taxon>
    </lineage>
</organism>
<dbReference type="EMBL" id="CAADRA010007413">
    <property type="protein sequence ID" value="VFU00976.1"/>
    <property type="molecule type" value="Genomic_DNA"/>
</dbReference>
<dbReference type="EMBL" id="VJMH01007387">
    <property type="protein sequence ID" value="KAF0683630.1"/>
    <property type="molecule type" value="Genomic_DNA"/>
</dbReference>
<dbReference type="OrthoDB" id="65280at2759"/>
<evidence type="ECO:0000256" key="2">
    <source>
        <dbReference type="SAM" id="SignalP"/>
    </source>
</evidence>
<evidence type="ECO:0000313" key="4">
    <source>
        <dbReference type="EMBL" id="VFU00976.1"/>
    </source>
</evidence>
<keyword evidence="5" id="KW-1185">Reference proteome</keyword>
<keyword evidence="1" id="KW-0812">Transmembrane</keyword>
<feature type="chain" id="PRO_5036355666" evidence="2">
    <location>
        <begin position="23"/>
        <end position="658"/>
    </location>
</feature>
<keyword evidence="1" id="KW-1133">Transmembrane helix</keyword>
<dbReference type="InterPro" id="IPR028082">
    <property type="entry name" value="Peripla_BP_I"/>
</dbReference>
<protein>
    <submittedName>
        <fullName evidence="4">Aste57867_24336 protein</fullName>
    </submittedName>
</protein>
<evidence type="ECO:0000256" key="1">
    <source>
        <dbReference type="SAM" id="Phobius"/>
    </source>
</evidence>
<reference evidence="3" key="2">
    <citation type="submission" date="2019-06" db="EMBL/GenBank/DDBJ databases">
        <title>Genomics analysis of Aphanomyces spp. identifies a new class of oomycete effector associated with host adaptation.</title>
        <authorList>
            <person name="Gaulin E."/>
        </authorList>
    </citation>
    <scope>NUCLEOTIDE SEQUENCE</scope>
    <source>
        <strain evidence="3">CBS 578.67</strain>
    </source>
</reference>
<feature type="transmembrane region" description="Helical" evidence="1">
    <location>
        <begin position="386"/>
        <end position="406"/>
    </location>
</feature>
<dbReference type="SUPFAM" id="SSF53822">
    <property type="entry name" value="Periplasmic binding protein-like I"/>
    <property type="match status" value="1"/>
</dbReference>
<dbReference type="Proteomes" id="UP000332933">
    <property type="component" value="Unassembled WGS sequence"/>
</dbReference>
<feature type="transmembrane region" description="Helical" evidence="1">
    <location>
        <begin position="335"/>
        <end position="354"/>
    </location>
</feature>
<reference evidence="4 5" key="1">
    <citation type="submission" date="2019-03" db="EMBL/GenBank/DDBJ databases">
        <authorList>
            <person name="Gaulin E."/>
            <person name="Dumas B."/>
        </authorList>
    </citation>
    <scope>NUCLEOTIDE SEQUENCE [LARGE SCALE GENOMIC DNA]</scope>
    <source>
        <strain evidence="4">CBS 568.67</strain>
    </source>
</reference>
<keyword evidence="2" id="KW-0732">Signal</keyword>
<proteinExistence type="predicted"/>